<dbReference type="FunFam" id="3.30.300.30:FF:000010">
    <property type="entry name" value="Enterobactin synthetase component F"/>
    <property type="match status" value="1"/>
</dbReference>
<dbReference type="Pfam" id="PF00550">
    <property type="entry name" value="PP-binding"/>
    <property type="match status" value="2"/>
</dbReference>
<keyword evidence="6" id="KW-1185">Reference proteome</keyword>
<protein>
    <recommendedName>
        <fullName evidence="4">Carrier domain-containing protein</fullName>
    </recommendedName>
</protein>
<dbReference type="InterPro" id="IPR045851">
    <property type="entry name" value="AMP-bd_C_sf"/>
</dbReference>
<dbReference type="Gene3D" id="3.30.559.30">
    <property type="entry name" value="Nonribosomal peptide synthetase, condensation domain"/>
    <property type="match status" value="3"/>
</dbReference>
<dbReference type="Pfam" id="PF00975">
    <property type="entry name" value="Thioesterase"/>
    <property type="match status" value="1"/>
</dbReference>
<dbReference type="PROSITE" id="PS00012">
    <property type="entry name" value="PHOSPHOPANTETHEINE"/>
    <property type="match status" value="1"/>
</dbReference>
<keyword evidence="3" id="KW-0597">Phosphoprotein</keyword>
<dbReference type="SUPFAM" id="SSF56801">
    <property type="entry name" value="Acetyl-CoA synthetase-like"/>
    <property type="match status" value="1"/>
</dbReference>
<dbReference type="EMBL" id="CP022987">
    <property type="protein sequence ID" value="QAA95286.1"/>
    <property type="molecule type" value="Genomic_DNA"/>
</dbReference>
<dbReference type="PANTHER" id="PTHR45527:SF1">
    <property type="entry name" value="FATTY ACID SYNTHASE"/>
    <property type="match status" value="1"/>
</dbReference>
<evidence type="ECO:0000256" key="1">
    <source>
        <dbReference type="ARBA" id="ARBA00001957"/>
    </source>
</evidence>
<dbReference type="Gene3D" id="3.30.300.30">
    <property type="match status" value="1"/>
</dbReference>
<feature type="domain" description="Carrier" evidence="4">
    <location>
        <begin position="984"/>
        <end position="1058"/>
    </location>
</feature>
<gene>
    <name evidence="5" type="ORF">CKA81_16510</name>
</gene>
<dbReference type="OrthoDB" id="8826085at2"/>
<dbReference type="InterPro" id="IPR023213">
    <property type="entry name" value="CAT-like_dom_sf"/>
</dbReference>
<dbReference type="Gene3D" id="2.30.38.10">
    <property type="entry name" value="Luciferase, Domain 3"/>
    <property type="match status" value="1"/>
</dbReference>
<dbReference type="PROSITE" id="PS00455">
    <property type="entry name" value="AMP_BINDING"/>
    <property type="match status" value="1"/>
</dbReference>
<sequence>MSSGYIAAATFAQQQLRYQDLLQPGGSEYAVPLVISIEGEPDLNALQRAFDAVIERHDVLRAALPLINEVPMLAIADDRLIELPHIGIVASTNDIWQREITSLVAALMAPPFDMENGPLVRAALALPGNGSCAECPSALIVILHHAIADGGSLSILLDDLVAAYDGALRDTPPQWSELPLQYPDYADWEQDRFGAPDAPALAAAMEYWQAALDQVPAALDLPLDRRRQHGGTPSGAAQRLTLAHGAAHALDELARQRGTTPFLAYLAVFFAVLHRWSGLDDLVVAVPVSKRTRPELTRLVGMLVDTLPLRVSCSMDTSFSNLLDQVRVAFHDGLRHRDAPFQRIVQTIGIERQANVPPLMQVLFGTLEPASPPQQASDGTRFAIIDDQADQAAKADLSFIYQTGTDQLDLWCRYDASIFNAGTVQQLLAWFGTVMRAVADAPGRPLSELPLIDPADGRALLAQYNDNRSAYPREHSIAALFYETAAKFAQHTAIDDQGHRVNYATLSDQSARLASALAASGIGQGDAVLLALPMSADFLALVLALLRLGASYVPLDPSHPPAHRLRLAASIGARAAIAQGDDGAEHAALILLSVQGLKDAAARLPPYDGKEVPANATAYVMFTSGSTGEPKGVAVPHRAVVRLVRDTNFAQFGPDTRSAVYSNPAFDASTLEIWAPLLNGGTAVVVDKESILDCQRLKQLLARDRITLLWVTAGLFQELAGVDPGVFAGERLVMTGGDAVNGDAARAVLAAGAETGLRLLNGYGPTENTTFSTVYDLALLEGDSLSVPIGRPIANSTVYILDRCGQPLPPGVVGEIYVGGDGVALGYAGDPMRTAASFLPDPFDDRADARMYRSGDYGRWRNDGTVLFAGRADDQIKLRGFRIELAEIATALGQHPDIRSVHMAAPRQHGGDRQLVAYLVPQAAPGPAPADLRAFLEGQLPAYMLPHAYVVLDALPLNANGKVDRKALPAVQDQHYDRVAELAPPQTEEECILHGIWLELLGLATVGITDNFFHVGGDSITAIRMAARAAAAGLPLAPTDVFQLQTIRQLAEAAANARARVRRVAREQIFDAELVPAAAHGDRGCDFLLASLRMDRSVTVLELALAMQRLAERHDALRLRWVKDGETSRVEIMAYTARLPIRTIEVPELADAQLHDWVDEHAKRLGRGLHLESGVMVTSTLIDRGPAGGAIIVLALHRAIGDETTAGLILSELDGALSTGAAVTTPLEQASNLGRWLNWLRDYADIQASGAGLRALEATAHATAQPLWSSPDEDTDQIVARLTVSPAVTAALLTLAPTRLRTTPIDLLCTALAQALEVHPRGSALLIEAIDTQRNMPLDAPAVDTLPGNLECVLPIAAPTGPMDPIEHLKAIKIARQTVAPAGPVFRVLAHTFDLPSASVGVAWQTAVAGAAGAIALHSSPAFSLSVRGILLARTLGDQIQLAWAGVSPAGGAAQLLQRVATALEQMALATEHVRQALYTPADFPLAALDVRELDSLLANTPEVADIYPLSPMQEAMLVHTLGAAQSEINFEQSCMRIRGRLDHAALAHAWKTVIDRHDVLRTAFHWRGLSRPLQVVHRSTALPLEFHRWPAFDAARLDAFLAADRAQGFDMTTAPLLRLHGIQVAEDDLYLVASFHHLLVDGWCLGRLEREVRAIYESVRSGRPALLDTPAPYRSYIAWLAQTDSAAGKNYFSSMLRGLPAGRRLYPPAQQAATGYTSTKLALSREATRALVAFSRRRGLTLAAAIHFAWAVWLSSRLESQDVTFGTTVSGRPADVPGVESIVGLFINNLPVRLQLDAHTTIGQYLAQLHTLLGQLQQHAHLSGADIAETVSTKAGSGPIFDTLVVVENLASGTSAWAGAEGLTVESVQSRLKTAYDLTFIAVPGDAMVLSVVQPDDDREHESGSDILAALAAILTALPTAADLPIGHLPRPTGMHRVVQLNPVVAQTLRFSTRPRSTLEARITAIVADLIPAEPQHGGNANGYELDTEFWQLGLTSLQLSQLALRLGQALEKPVPISLLLEHRSIAALAHAIQAGQSWSPVVDMSGRQAEEGPFEPFICVHPIAGDVSVFLDLARAMPPHIPLWAIQAPGLEEGQTPLDSVQSLASAGLEALAARGLASPRWIGGYSFGGIVAFEMARQLADQGRAPERVIILDTPAPLQRASILSGDAAQADAQWLLRMVDVRARFQDVDTPITLDELVAAPAAQRFELALARSHAAGLIPPAATVEWLKRVHHCSLVQYAAYLAYQPQPGDNRDLRLAIIRAAHPRAGDLSDAEAQQLAMSAMGWQAYTDAEIPVCEVPGDHVSMLGPDIAQQVAAAISDLLQCDQAASRNARAAE</sequence>
<dbReference type="SUPFAM" id="SSF47336">
    <property type="entry name" value="ACP-like"/>
    <property type="match status" value="2"/>
</dbReference>
<dbReference type="InterPro" id="IPR010071">
    <property type="entry name" value="AA_adenyl_dom"/>
</dbReference>
<dbReference type="NCBIfam" id="TIGR01733">
    <property type="entry name" value="AA-adenyl-dom"/>
    <property type="match status" value="1"/>
</dbReference>
<dbReference type="SUPFAM" id="SSF53474">
    <property type="entry name" value="alpha/beta-Hydrolases"/>
    <property type="match status" value="1"/>
</dbReference>
<dbReference type="KEGG" id="pus:CKA81_16510"/>
<dbReference type="InterPro" id="IPR020802">
    <property type="entry name" value="TesA-like"/>
</dbReference>
<dbReference type="SMART" id="SM00824">
    <property type="entry name" value="PKS_TE"/>
    <property type="match status" value="1"/>
</dbReference>
<dbReference type="GO" id="GO:0031177">
    <property type="term" value="F:phosphopantetheine binding"/>
    <property type="evidence" value="ECO:0007669"/>
    <property type="project" value="InterPro"/>
</dbReference>
<dbReference type="PANTHER" id="PTHR45527">
    <property type="entry name" value="NONRIBOSOMAL PEPTIDE SYNTHETASE"/>
    <property type="match status" value="1"/>
</dbReference>
<dbReference type="SMART" id="SM00823">
    <property type="entry name" value="PKS_PP"/>
    <property type="match status" value="2"/>
</dbReference>
<dbReference type="Gene3D" id="3.30.559.10">
    <property type="entry name" value="Chloramphenicol acetyltransferase-like domain"/>
    <property type="match status" value="3"/>
</dbReference>
<evidence type="ECO:0000256" key="3">
    <source>
        <dbReference type="ARBA" id="ARBA00022553"/>
    </source>
</evidence>
<keyword evidence="2" id="KW-0596">Phosphopantetheine</keyword>
<dbReference type="GO" id="GO:0043041">
    <property type="term" value="P:amino acid activation for nonribosomal peptide biosynthetic process"/>
    <property type="evidence" value="ECO:0007669"/>
    <property type="project" value="TreeGrafter"/>
</dbReference>
<dbReference type="SUPFAM" id="SSF52777">
    <property type="entry name" value="CoA-dependent acyltransferases"/>
    <property type="match status" value="6"/>
</dbReference>
<dbReference type="GO" id="GO:0005829">
    <property type="term" value="C:cytosol"/>
    <property type="evidence" value="ECO:0007669"/>
    <property type="project" value="TreeGrafter"/>
</dbReference>
<comment type="cofactor">
    <cofactor evidence="1">
        <name>pantetheine 4'-phosphate</name>
        <dbReference type="ChEBI" id="CHEBI:47942"/>
    </cofactor>
</comment>
<dbReference type="Gene3D" id="3.40.50.980">
    <property type="match status" value="2"/>
</dbReference>
<dbReference type="InterPro" id="IPR006162">
    <property type="entry name" value="Ppantetheine_attach_site"/>
</dbReference>
<dbReference type="Gene3D" id="3.40.50.1820">
    <property type="entry name" value="alpha/beta hydrolase"/>
    <property type="match status" value="1"/>
</dbReference>
<feature type="domain" description="Carrier" evidence="4">
    <location>
        <begin position="1955"/>
        <end position="2038"/>
    </location>
</feature>
<dbReference type="Pfam" id="PF00668">
    <property type="entry name" value="Condensation"/>
    <property type="match status" value="2"/>
</dbReference>
<dbReference type="RefSeq" id="WP_128356278.1">
    <property type="nucleotide sequence ID" value="NZ_CP022987.1"/>
</dbReference>
<evidence type="ECO:0000256" key="2">
    <source>
        <dbReference type="ARBA" id="ARBA00022450"/>
    </source>
</evidence>
<dbReference type="InterPro" id="IPR001242">
    <property type="entry name" value="Condensation_dom"/>
</dbReference>
<proteinExistence type="predicted"/>
<evidence type="ECO:0000313" key="5">
    <source>
        <dbReference type="EMBL" id="QAA95286.1"/>
    </source>
</evidence>
<dbReference type="GO" id="GO:0044550">
    <property type="term" value="P:secondary metabolite biosynthetic process"/>
    <property type="evidence" value="ECO:0007669"/>
    <property type="project" value="TreeGrafter"/>
</dbReference>
<dbReference type="InterPro" id="IPR020806">
    <property type="entry name" value="PKS_PP-bd"/>
</dbReference>
<organism evidence="5 6">
    <name type="scientific">Pollutimonas thiosulfatoxidans</name>
    <dbReference type="NCBI Taxonomy" id="2028345"/>
    <lineage>
        <taxon>Bacteria</taxon>
        <taxon>Pseudomonadati</taxon>
        <taxon>Pseudomonadota</taxon>
        <taxon>Betaproteobacteria</taxon>
        <taxon>Burkholderiales</taxon>
        <taxon>Alcaligenaceae</taxon>
        <taxon>Pollutimonas</taxon>
    </lineage>
</organism>
<dbReference type="InterPro" id="IPR036736">
    <property type="entry name" value="ACP-like_sf"/>
</dbReference>
<dbReference type="InterPro" id="IPR025110">
    <property type="entry name" value="AMP-bd_C"/>
</dbReference>
<dbReference type="Proteomes" id="UP000283474">
    <property type="component" value="Chromosome"/>
</dbReference>
<dbReference type="Pfam" id="PF00501">
    <property type="entry name" value="AMP-binding"/>
    <property type="match status" value="1"/>
</dbReference>
<name>A0A410GG52_9BURK</name>
<dbReference type="InterPro" id="IPR000873">
    <property type="entry name" value="AMP-dep_synth/lig_dom"/>
</dbReference>
<dbReference type="GO" id="GO:0003824">
    <property type="term" value="F:catalytic activity"/>
    <property type="evidence" value="ECO:0007669"/>
    <property type="project" value="InterPro"/>
</dbReference>
<dbReference type="InterPro" id="IPR029058">
    <property type="entry name" value="AB_hydrolase_fold"/>
</dbReference>
<evidence type="ECO:0000313" key="6">
    <source>
        <dbReference type="Proteomes" id="UP000283474"/>
    </source>
</evidence>
<evidence type="ECO:0000259" key="4">
    <source>
        <dbReference type="PROSITE" id="PS50075"/>
    </source>
</evidence>
<accession>A0A410GG52</accession>
<dbReference type="CDD" id="cd19531">
    <property type="entry name" value="LCL_NRPS-like"/>
    <property type="match status" value="1"/>
</dbReference>
<dbReference type="Gene3D" id="1.10.1200.10">
    <property type="entry name" value="ACP-like"/>
    <property type="match status" value="2"/>
</dbReference>
<reference evidence="5 6" key="1">
    <citation type="submission" date="2017-08" db="EMBL/GenBank/DDBJ databases">
        <authorList>
            <person name="Park S.-J."/>
            <person name="Kim H."/>
        </authorList>
    </citation>
    <scope>NUCLEOTIDE SEQUENCE [LARGE SCALE GENOMIC DNA]</scope>
    <source>
        <strain evidence="6">ye3</strain>
    </source>
</reference>
<dbReference type="InterPro" id="IPR001031">
    <property type="entry name" value="Thioesterase"/>
</dbReference>
<dbReference type="Pfam" id="PF13193">
    <property type="entry name" value="AMP-binding_C"/>
    <property type="match status" value="1"/>
</dbReference>
<dbReference type="InterPro" id="IPR009081">
    <property type="entry name" value="PP-bd_ACP"/>
</dbReference>
<dbReference type="PROSITE" id="PS50075">
    <property type="entry name" value="CARRIER"/>
    <property type="match status" value="2"/>
</dbReference>
<dbReference type="InterPro" id="IPR020845">
    <property type="entry name" value="AMP-binding_CS"/>
</dbReference>